<name>Q2SFT1_HAHCH</name>
<organism evidence="1 2">
    <name type="scientific">Hahella chejuensis (strain KCTC 2396)</name>
    <dbReference type="NCBI Taxonomy" id="349521"/>
    <lineage>
        <taxon>Bacteria</taxon>
        <taxon>Pseudomonadati</taxon>
        <taxon>Pseudomonadota</taxon>
        <taxon>Gammaproteobacteria</taxon>
        <taxon>Oceanospirillales</taxon>
        <taxon>Hahellaceae</taxon>
        <taxon>Hahella</taxon>
    </lineage>
</organism>
<dbReference type="OrthoDB" id="6203246at2"/>
<accession>Q2SFT1</accession>
<sequence length="87" mass="9910">MKVIFQEAYSYLLMQEGEDWYLTFLTGGPFVQDISVKLNEQEIASVRDNQVAAAQLAREFLRDSALYQGRRITPAIHPKQTPNAPSH</sequence>
<dbReference type="AlphaFoldDB" id="Q2SFT1"/>
<evidence type="ECO:0000313" key="1">
    <source>
        <dbReference type="EMBL" id="ABC30493.1"/>
    </source>
</evidence>
<dbReference type="KEGG" id="hch:HCH_03761"/>
<dbReference type="EMBL" id="CP000155">
    <property type="protein sequence ID" value="ABC30493.1"/>
    <property type="molecule type" value="Genomic_DNA"/>
</dbReference>
<protein>
    <submittedName>
        <fullName evidence="1">Uncharacterized protein</fullName>
    </submittedName>
</protein>
<dbReference type="RefSeq" id="WP_011397561.1">
    <property type="nucleotide sequence ID" value="NC_007645.1"/>
</dbReference>
<dbReference type="HOGENOM" id="CLU_2522915_0_0_6"/>
<keyword evidence="2" id="KW-1185">Reference proteome</keyword>
<dbReference type="Proteomes" id="UP000000238">
    <property type="component" value="Chromosome"/>
</dbReference>
<gene>
    <name evidence="1" type="ordered locus">HCH_03761</name>
</gene>
<reference evidence="1 2" key="1">
    <citation type="journal article" date="2005" name="Nucleic Acids Res.">
        <title>Genomic blueprint of Hahella chejuensis, a marine microbe producing an algicidal agent.</title>
        <authorList>
            <person name="Jeong H."/>
            <person name="Yim J.H."/>
            <person name="Lee C."/>
            <person name="Choi S.-H."/>
            <person name="Park Y.K."/>
            <person name="Yoon S.H."/>
            <person name="Hur C.-G."/>
            <person name="Kang H.-Y."/>
            <person name="Kim D."/>
            <person name="Lee H.H."/>
            <person name="Park K.H."/>
            <person name="Park S.-H."/>
            <person name="Park H.-S."/>
            <person name="Lee H.K."/>
            <person name="Oh T.K."/>
            <person name="Kim J.F."/>
        </authorList>
    </citation>
    <scope>NUCLEOTIDE SEQUENCE [LARGE SCALE GENOMIC DNA]</scope>
    <source>
        <strain evidence="1 2">KCTC 2396</strain>
    </source>
</reference>
<proteinExistence type="predicted"/>
<evidence type="ECO:0000313" key="2">
    <source>
        <dbReference type="Proteomes" id="UP000000238"/>
    </source>
</evidence>